<evidence type="ECO:0000313" key="1">
    <source>
        <dbReference type="EMBL" id="UGL59824.1"/>
    </source>
</evidence>
<protein>
    <submittedName>
        <fullName evidence="1">Uncharacterized protein</fullName>
    </submittedName>
</protein>
<dbReference type="GeneID" id="77926436"/>
<proteinExistence type="predicted"/>
<dbReference type="Proteomes" id="UP000828108">
    <property type="component" value="Segment"/>
</dbReference>
<evidence type="ECO:0000313" key="2">
    <source>
        <dbReference type="Proteomes" id="UP000828108"/>
    </source>
</evidence>
<dbReference type="KEGG" id="vg:77926436"/>
<sequence>MVQMIPMELNWDGEGHSLKLIEEPREEQRNAWDEMASLVNGVKKVYQLNLRIHEVTLEFGMQLNRFLAMIAKEEVSINPYGKGQIVDIMLSSSNEDMLIETGSKIQSFSKVKGYKVIVK</sequence>
<organism evidence="1 2">
    <name type="scientific">Escherichia phage vB_EcoM_RZ</name>
    <dbReference type="NCBI Taxonomy" id="2893954"/>
    <lineage>
        <taxon>Viruses</taxon>
        <taxon>Duplodnaviria</taxon>
        <taxon>Heunggongvirae</taxon>
        <taxon>Uroviricota</taxon>
        <taxon>Caudoviricetes</taxon>
        <taxon>Pantevenvirales</taxon>
        <taxon>Straboviridae</taxon>
        <taxon>Tevenvirinae</taxon>
        <taxon>Gaprivervirus</taxon>
        <taxon>Gaprivervirus arezed</taxon>
    </lineage>
</organism>
<keyword evidence="2" id="KW-1185">Reference proteome</keyword>
<reference evidence="1 2" key="1">
    <citation type="submission" date="2021-02" db="EMBL/GenBank/DDBJ databases">
        <authorList>
            <person name="Zhang R."/>
            <person name="Yu X."/>
            <person name="Xu J."/>
            <person name="Liu X."/>
        </authorList>
    </citation>
    <scope>NUCLEOTIDE SEQUENCE [LARGE SCALE GENOMIC DNA]</scope>
</reference>
<accession>A0AAE8YMC4</accession>
<dbReference type="EMBL" id="MW598459">
    <property type="protein sequence ID" value="UGL59824.1"/>
    <property type="molecule type" value="Genomic_DNA"/>
</dbReference>
<name>A0AAE8YMC4_9CAUD</name>
<dbReference type="RefSeq" id="YP_010650845.1">
    <property type="nucleotide sequence ID" value="NC_070780.1"/>
</dbReference>